<accession>A0A1I1H3E8</accession>
<dbReference type="Proteomes" id="UP000199058">
    <property type="component" value="Unassembled WGS sequence"/>
</dbReference>
<keyword evidence="2" id="KW-0675">Receptor</keyword>
<dbReference type="PANTHER" id="PTHR42928:SF5">
    <property type="entry name" value="BLR1237 PROTEIN"/>
    <property type="match status" value="1"/>
</dbReference>
<dbReference type="RefSeq" id="WP_091961974.1">
    <property type="nucleotide sequence ID" value="NZ_FOLH01000003.1"/>
</dbReference>
<dbReference type="Gene3D" id="3.40.190.10">
    <property type="entry name" value="Periplasmic binding protein-like II"/>
    <property type="match status" value="1"/>
</dbReference>
<keyword evidence="3" id="KW-1185">Reference proteome</keyword>
<organism evidence="2 3">
    <name type="scientific">Marinospirillum celere</name>
    <dbReference type="NCBI Taxonomy" id="1122252"/>
    <lineage>
        <taxon>Bacteria</taxon>
        <taxon>Pseudomonadati</taxon>
        <taxon>Pseudomonadota</taxon>
        <taxon>Gammaproteobacteria</taxon>
        <taxon>Oceanospirillales</taxon>
        <taxon>Oceanospirillaceae</taxon>
        <taxon>Marinospirillum</taxon>
    </lineage>
</organism>
<dbReference type="PANTHER" id="PTHR42928">
    <property type="entry name" value="TRICARBOXYLATE-BINDING PROTEIN"/>
    <property type="match status" value="1"/>
</dbReference>
<comment type="similarity">
    <text evidence="1">Belongs to the UPF0065 (bug) family.</text>
</comment>
<gene>
    <name evidence="2" type="ORF">SAMN05660443_1699</name>
</gene>
<protein>
    <submittedName>
        <fullName evidence="2">Tripartite-type tricarboxylate transporter, receptor component TctC</fullName>
    </submittedName>
</protein>
<sequence length="311" mass="33531">MIKLLYYACLFLFLVLPAKAEAFPEKPLILLVGFNPGGSMDQQAQILAGLLEEQLGQAVEIIYFPGSGGGAAAAMLAASHEQGNILQFSPSLSFTFPPLVSSASYDLHSFRYLAAISRDQLALVTGKQAAYQDWQGLLNAGREGGELVYASQTQLDRFLVTHLAELEGLRLRSVPTTGGSSTLPLVLSGETDFAFSGGSYIAPALEGRVRVLLALGSEPLMNFPEVPTLKDAGYEVDLEVLRVLAVSANTPDSQVQVLVAALKAIVEDQSFVRLTEEQIGIPVIFKQDQALETFMHEQARTLQFLVDQSAP</sequence>
<dbReference type="InterPro" id="IPR005064">
    <property type="entry name" value="BUG"/>
</dbReference>
<dbReference type="InterPro" id="IPR042100">
    <property type="entry name" value="Bug_dom1"/>
</dbReference>
<name>A0A1I1H3E8_9GAMM</name>
<evidence type="ECO:0000313" key="3">
    <source>
        <dbReference type="Proteomes" id="UP000199058"/>
    </source>
</evidence>
<dbReference type="STRING" id="1122252.SAMN05660443_1699"/>
<evidence type="ECO:0000313" key="2">
    <source>
        <dbReference type="EMBL" id="SFC16628.1"/>
    </source>
</evidence>
<dbReference type="Pfam" id="PF03401">
    <property type="entry name" value="TctC"/>
    <property type="match status" value="1"/>
</dbReference>
<reference evidence="2 3" key="1">
    <citation type="submission" date="2016-10" db="EMBL/GenBank/DDBJ databases">
        <authorList>
            <person name="de Groot N.N."/>
        </authorList>
    </citation>
    <scope>NUCLEOTIDE SEQUENCE [LARGE SCALE GENOMIC DNA]</scope>
    <source>
        <strain evidence="2 3">DSM 18438</strain>
    </source>
</reference>
<dbReference type="OrthoDB" id="5171643at2"/>
<dbReference type="Gene3D" id="3.40.190.150">
    <property type="entry name" value="Bordetella uptake gene, domain 1"/>
    <property type="match status" value="1"/>
</dbReference>
<dbReference type="EMBL" id="FOLH01000003">
    <property type="protein sequence ID" value="SFC16628.1"/>
    <property type="molecule type" value="Genomic_DNA"/>
</dbReference>
<proteinExistence type="inferred from homology"/>
<evidence type="ECO:0000256" key="1">
    <source>
        <dbReference type="ARBA" id="ARBA00006987"/>
    </source>
</evidence>
<dbReference type="AlphaFoldDB" id="A0A1I1H3E8"/>